<dbReference type="PANTHER" id="PTHR30055:SF233">
    <property type="entry name" value="REGULATORY PROTEIN TETR"/>
    <property type="match status" value="1"/>
</dbReference>
<comment type="caution">
    <text evidence="5">The sequence shown here is derived from an EMBL/GenBank/DDBJ whole genome shotgun (WGS) entry which is preliminary data.</text>
</comment>
<dbReference type="InterPro" id="IPR009057">
    <property type="entry name" value="Homeodomain-like_sf"/>
</dbReference>
<dbReference type="SUPFAM" id="SSF46689">
    <property type="entry name" value="Homeodomain-like"/>
    <property type="match status" value="1"/>
</dbReference>
<evidence type="ECO:0000313" key="5">
    <source>
        <dbReference type="EMBL" id="MBB5349763.1"/>
    </source>
</evidence>
<dbReference type="EMBL" id="JACHEO010000044">
    <property type="protein sequence ID" value="MBB5349763.1"/>
    <property type="molecule type" value="Genomic_DNA"/>
</dbReference>
<dbReference type="InterPro" id="IPR011075">
    <property type="entry name" value="TetR_C"/>
</dbReference>
<evidence type="ECO:0000259" key="4">
    <source>
        <dbReference type="Pfam" id="PF16925"/>
    </source>
</evidence>
<keyword evidence="2" id="KW-0238">DNA-binding</keyword>
<gene>
    <name evidence="5" type="ORF">HNQ81_003526</name>
</gene>
<dbReference type="AlphaFoldDB" id="A0A840UXU3"/>
<dbReference type="GO" id="GO:0000976">
    <property type="term" value="F:transcription cis-regulatory region binding"/>
    <property type="evidence" value="ECO:0007669"/>
    <property type="project" value="TreeGrafter"/>
</dbReference>
<evidence type="ECO:0000256" key="3">
    <source>
        <dbReference type="ARBA" id="ARBA00023163"/>
    </source>
</evidence>
<feature type="domain" description="Tetracyclin repressor-like C-terminal" evidence="4">
    <location>
        <begin position="73"/>
        <end position="140"/>
    </location>
</feature>
<evidence type="ECO:0000256" key="2">
    <source>
        <dbReference type="ARBA" id="ARBA00023125"/>
    </source>
</evidence>
<keyword evidence="6" id="KW-1185">Reference proteome</keyword>
<sequence length="162" mass="17470">RMGLTQGALFRHFPNKAAVLAAVMEWVAEELLARLGRATEDAVSPLAALEAMFLAHAAFVAEHPGVPHLLFAELQNTSQTASTALVQSLVKRYGGRLRELIEQGKAIGELDPDLDTEAAAILFIGTLQGLVVQSLLAGDVGRLGDDASRVFTIYHRGIRRRS</sequence>
<keyword evidence="3" id="KW-0804">Transcription</keyword>
<feature type="non-terminal residue" evidence="5">
    <location>
        <position position="1"/>
    </location>
</feature>
<organism evidence="5 6">
    <name type="scientific">Desulfoprunum benzoelyticum</name>
    <dbReference type="NCBI Taxonomy" id="1506996"/>
    <lineage>
        <taxon>Bacteria</taxon>
        <taxon>Pseudomonadati</taxon>
        <taxon>Thermodesulfobacteriota</taxon>
        <taxon>Desulfobulbia</taxon>
        <taxon>Desulfobulbales</taxon>
        <taxon>Desulfobulbaceae</taxon>
        <taxon>Desulfoprunum</taxon>
    </lineage>
</organism>
<dbReference type="PANTHER" id="PTHR30055">
    <property type="entry name" value="HTH-TYPE TRANSCRIPTIONAL REGULATOR RUTR"/>
    <property type="match status" value="1"/>
</dbReference>
<evidence type="ECO:0000256" key="1">
    <source>
        <dbReference type="ARBA" id="ARBA00023015"/>
    </source>
</evidence>
<evidence type="ECO:0000313" key="6">
    <source>
        <dbReference type="Proteomes" id="UP000539642"/>
    </source>
</evidence>
<reference evidence="5 6" key="1">
    <citation type="submission" date="2020-08" db="EMBL/GenBank/DDBJ databases">
        <title>Genomic Encyclopedia of Type Strains, Phase IV (KMG-IV): sequencing the most valuable type-strain genomes for metagenomic binning, comparative biology and taxonomic classification.</title>
        <authorList>
            <person name="Goeker M."/>
        </authorList>
    </citation>
    <scope>NUCLEOTIDE SEQUENCE [LARGE SCALE GENOMIC DNA]</scope>
    <source>
        <strain evidence="5 6">DSM 28570</strain>
    </source>
</reference>
<dbReference type="GO" id="GO:0003700">
    <property type="term" value="F:DNA-binding transcription factor activity"/>
    <property type="evidence" value="ECO:0007669"/>
    <property type="project" value="TreeGrafter"/>
</dbReference>
<protein>
    <submittedName>
        <fullName evidence="5">AcrR family transcriptional regulator</fullName>
    </submittedName>
</protein>
<dbReference type="InterPro" id="IPR050109">
    <property type="entry name" value="HTH-type_TetR-like_transc_reg"/>
</dbReference>
<keyword evidence="1" id="KW-0805">Transcription regulation</keyword>
<name>A0A840UXU3_9BACT</name>
<dbReference type="SUPFAM" id="SSF48498">
    <property type="entry name" value="Tetracyclin repressor-like, C-terminal domain"/>
    <property type="match status" value="1"/>
</dbReference>
<proteinExistence type="predicted"/>
<accession>A0A840UXU3</accession>
<dbReference type="Proteomes" id="UP000539642">
    <property type="component" value="Unassembled WGS sequence"/>
</dbReference>
<dbReference type="InterPro" id="IPR036271">
    <property type="entry name" value="Tet_transcr_reg_TetR-rel_C_sf"/>
</dbReference>
<dbReference type="Pfam" id="PF16925">
    <property type="entry name" value="TetR_C_13"/>
    <property type="match status" value="1"/>
</dbReference>
<dbReference type="RefSeq" id="WP_183352645.1">
    <property type="nucleotide sequence ID" value="NZ_JACHEO010000044.1"/>
</dbReference>
<dbReference type="Gene3D" id="1.10.357.10">
    <property type="entry name" value="Tetracycline Repressor, domain 2"/>
    <property type="match status" value="1"/>
</dbReference>